<organism evidence="6 7">
    <name type="scientific">Nitrincola nitratireducens</name>
    <dbReference type="NCBI Taxonomy" id="1229521"/>
    <lineage>
        <taxon>Bacteria</taxon>
        <taxon>Pseudomonadati</taxon>
        <taxon>Pseudomonadota</taxon>
        <taxon>Gammaproteobacteria</taxon>
        <taxon>Oceanospirillales</taxon>
        <taxon>Oceanospirillaceae</taxon>
        <taxon>Nitrincola</taxon>
    </lineage>
</organism>
<evidence type="ECO:0000256" key="3">
    <source>
        <dbReference type="ARBA" id="ARBA00023002"/>
    </source>
</evidence>
<dbReference type="SUPFAM" id="SSF53223">
    <property type="entry name" value="Aminoacid dehydrogenase-like, N-terminal domain"/>
    <property type="match status" value="1"/>
</dbReference>
<reference evidence="6 7" key="2">
    <citation type="journal article" date="2015" name="Syst. Appl. Microbiol.">
        <title>Nitrincola nitratireducens sp. nov. isolated from a haloalkaline crater lake.</title>
        <authorList>
            <person name="Singh A."/>
            <person name="Vaidya B."/>
            <person name="Tanuku N.R."/>
            <person name="Pinnaka A.K."/>
        </authorList>
    </citation>
    <scope>NUCLEOTIDE SEQUENCE [LARGE SCALE GENOMIC DNA]</scope>
    <source>
        <strain evidence="6 7">AK23</strain>
    </source>
</reference>
<evidence type="ECO:0000313" key="6">
    <source>
        <dbReference type="EMBL" id="EXJ10135.1"/>
    </source>
</evidence>
<dbReference type="AlphaFoldDB" id="W9VHN7"/>
<dbReference type="Gene3D" id="3.40.50.720">
    <property type="entry name" value="NAD(P)-binding Rossmann-like Domain"/>
    <property type="match status" value="1"/>
</dbReference>
<comment type="caution">
    <text evidence="6">The sequence shown here is derived from an EMBL/GenBank/DDBJ whole genome shotgun (WGS) entry which is preliminary data.</text>
</comment>
<reference evidence="7" key="1">
    <citation type="submission" date="2012-11" db="EMBL/GenBank/DDBJ databases">
        <authorList>
            <person name="Singh A."/>
            <person name="Pinnaka A.K."/>
            <person name="Vaidya B."/>
        </authorList>
    </citation>
    <scope>NUCLEOTIDE SEQUENCE [LARGE SCALE GENOMIC DNA]</scope>
    <source>
        <strain evidence="7">AK23</strain>
    </source>
</reference>
<dbReference type="GO" id="GO:0004764">
    <property type="term" value="F:shikimate 3-dehydrogenase (NADP+) activity"/>
    <property type="evidence" value="ECO:0007669"/>
    <property type="project" value="InterPro"/>
</dbReference>
<dbReference type="STRING" id="1229521.D791_02904"/>
<dbReference type="GO" id="GO:0009423">
    <property type="term" value="P:chorismate biosynthetic process"/>
    <property type="evidence" value="ECO:0007669"/>
    <property type="project" value="TreeGrafter"/>
</dbReference>
<dbReference type="InterPro" id="IPR036291">
    <property type="entry name" value="NAD(P)-bd_dom_sf"/>
</dbReference>
<protein>
    <submittedName>
        <fullName evidence="6">Quinate/shikimate dehydrogenase</fullName>
        <ecNumber evidence="6">1.1.1.-</ecNumber>
    </submittedName>
</protein>
<dbReference type="EMBL" id="AONB01000016">
    <property type="protein sequence ID" value="EXJ10135.1"/>
    <property type="molecule type" value="Genomic_DNA"/>
</dbReference>
<dbReference type="InterPro" id="IPR022893">
    <property type="entry name" value="Shikimate_DH_fam"/>
</dbReference>
<gene>
    <name evidence="6" type="primary">aroE_1</name>
    <name evidence="6" type="ORF">D791_02904</name>
</gene>
<evidence type="ECO:0000256" key="2">
    <source>
        <dbReference type="ARBA" id="ARBA00022857"/>
    </source>
</evidence>
<dbReference type="Pfam" id="PF08501">
    <property type="entry name" value="Shikimate_dh_N"/>
    <property type="match status" value="1"/>
</dbReference>
<dbReference type="PANTHER" id="PTHR21089">
    <property type="entry name" value="SHIKIMATE DEHYDROGENASE"/>
    <property type="match status" value="1"/>
</dbReference>
<dbReference type="RefSeq" id="WP_051514525.1">
    <property type="nucleotide sequence ID" value="NZ_AONB01000016.1"/>
</dbReference>
<keyword evidence="7" id="KW-1185">Reference proteome</keyword>
<keyword evidence="3 6" id="KW-0560">Oxidoreductase</keyword>
<dbReference type="Proteomes" id="UP000019464">
    <property type="component" value="Unassembled WGS sequence"/>
</dbReference>
<dbReference type="OrthoDB" id="9792692at2"/>
<dbReference type="SUPFAM" id="SSF51735">
    <property type="entry name" value="NAD(P)-binding Rossmann-fold domains"/>
    <property type="match status" value="1"/>
</dbReference>
<evidence type="ECO:0000256" key="4">
    <source>
        <dbReference type="ARBA" id="ARBA00023141"/>
    </source>
</evidence>
<dbReference type="InterPro" id="IPR046346">
    <property type="entry name" value="Aminoacid_DH-like_N_sf"/>
</dbReference>
<dbReference type="InterPro" id="IPR013708">
    <property type="entry name" value="Shikimate_DH-bd_N"/>
</dbReference>
<dbReference type="GO" id="GO:0009073">
    <property type="term" value="P:aromatic amino acid family biosynthetic process"/>
    <property type="evidence" value="ECO:0007669"/>
    <property type="project" value="UniProtKB-KW"/>
</dbReference>
<dbReference type="Gene3D" id="3.40.50.10860">
    <property type="entry name" value="Leucine Dehydrogenase, chain A, domain 1"/>
    <property type="match status" value="1"/>
</dbReference>
<evidence type="ECO:0000313" key="7">
    <source>
        <dbReference type="Proteomes" id="UP000019464"/>
    </source>
</evidence>
<comment type="pathway">
    <text evidence="1">Metabolic intermediate biosynthesis; chorismate biosynthesis; chorismate from D-erythrose 4-phosphate and phosphoenolpyruvate: step 4/7.</text>
</comment>
<feature type="domain" description="Shikimate dehydrogenase substrate binding N-terminal" evidence="5">
    <location>
        <begin position="6"/>
        <end position="91"/>
    </location>
</feature>
<proteinExistence type="predicted"/>
<name>W9VHN7_9GAMM</name>
<dbReference type="PATRIC" id="fig|1229521.3.peg.2938"/>
<evidence type="ECO:0000259" key="5">
    <source>
        <dbReference type="Pfam" id="PF08501"/>
    </source>
</evidence>
<dbReference type="PANTHER" id="PTHR21089:SF1">
    <property type="entry name" value="BIFUNCTIONAL 3-DEHYDROQUINATE DEHYDRATASE_SHIKIMATE DEHYDROGENASE, CHLOROPLASTIC"/>
    <property type="match status" value="1"/>
</dbReference>
<dbReference type="GO" id="GO:0019632">
    <property type="term" value="P:shikimate metabolic process"/>
    <property type="evidence" value="ECO:0007669"/>
    <property type="project" value="TreeGrafter"/>
</dbReference>
<accession>W9VHN7</accession>
<sequence length="283" mass="30489">MIKLGLIGQAIQQSRSPALHTMLGNIHGLELTYEMHIPDDGSPEAFRATLQRIRDEGYRGTNVTYPYKQVAIESAQILHPEVAHVGASNTLLLGQDIEAFNTDYTGFMKGYRARVGDQDAGSVLLVGAGGVGRAVAFALGELGATDVKVFDLNTAGAESLVNALQTAGIVATQVGKEELAEAALQADGLVNCTPVGHYKTPGNPLDRALFVDQKWAFDAVYTPIDTEFMVAAHESGLAVVSGFDLFIHQGIDAFEHFTGEKVDEQGIKREFIRRFDLKSNLLG</sequence>
<keyword evidence="2" id="KW-0521">NADP</keyword>
<dbReference type="GO" id="GO:0050661">
    <property type="term" value="F:NADP binding"/>
    <property type="evidence" value="ECO:0007669"/>
    <property type="project" value="TreeGrafter"/>
</dbReference>
<dbReference type="GO" id="GO:0005829">
    <property type="term" value="C:cytosol"/>
    <property type="evidence" value="ECO:0007669"/>
    <property type="project" value="TreeGrafter"/>
</dbReference>
<dbReference type="CDD" id="cd01065">
    <property type="entry name" value="NAD_bind_Shikimate_DH"/>
    <property type="match status" value="1"/>
</dbReference>
<keyword evidence="4" id="KW-0028">Amino-acid biosynthesis</keyword>
<dbReference type="EC" id="1.1.1.-" evidence="6"/>
<keyword evidence="4" id="KW-0057">Aromatic amino acid biosynthesis</keyword>
<evidence type="ECO:0000256" key="1">
    <source>
        <dbReference type="ARBA" id="ARBA00004871"/>
    </source>
</evidence>